<dbReference type="OrthoDB" id="202415at2759"/>
<accession>A0A5A7THF8</accession>
<evidence type="ECO:0000313" key="2">
    <source>
        <dbReference type="EMBL" id="KAA0042774.1"/>
    </source>
</evidence>
<reference evidence="2 3" key="1">
    <citation type="submission" date="2019-08" db="EMBL/GenBank/DDBJ databases">
        <title>Draft genome sequences of two oriental melons (Cucumis melo L. var makuwa).</title>
        <authorList>
            <person name="Kwon S.-Y."/>
        </authorList>
    </citation>
    <scope>NUCLEOTIDE SEQUENCE [LARGE SCALE GENOMIC DNA]</scope>
    <source>
        <strain evidence="3">cv. SW 3</strain>
        <tissue evidence="2">Leaf</tissue>
    </source>
</reference>
<dbReference type="AlphaFoldDB" id="A0A5A7THF8"/>
<gene>
    <name evidence="2" type="ORF">E6C27_scaffold44G002740</name>
</gene>
<dbReference type="EMBL" id="SSTE01015921">
    <property type="protein sequence ID" value="KAA0042774.1"/>
    <property type="molecule type" value="Genomic_DNA"/>
</dbReference>
<dbReference type="Pfam" id="PF05686">
    <property type="entry name" value="Glyco_transf_90"/>
    <property type="match status" value="1"/>
</dbReference>
<protein>
    <submittedName>
        <fullName evidence="2">Lipopolysaccharide-modifying protein</fullName>
    </submittedName>
</protein>
<dbReference type="InterPro" id="IPR006598">
    <property type="entry name" value="CAP10"/>
</dbReference>
<evidence type="ECO:0000313" key="3">
    <source>
        <dbReference type="Proteomes" id="UP000321393"/>
    </source>
</evidence>
<name>A0A5A7THF8_CUCMM</name>
<sequence>MFDCDDRPVVKSADYPNAAVDTVGPAPVFRYCGDEEALDIVFPDWSFWGWHNGSLLQDNGLPEGRVGE</sequence>
<comment type="caution">
    <text evidence="2">The sequence shown here is derived from an EMBL/GenBank/DDBJ whole genome shotgun (WGS) entry which is preliminary data.</text>
</comment>
<dbReference type="InterPro" id="IPR051091">
    <property type="entry name" value="O-Glucosyltr/Glycosyltrsf_90"/>
</dbReference>
<dbReference type="PANTHER" id="PTHR12203:SF80">
    <property type="entry name" value="GLYCOSYLTRANSFERASE"/>
    <property type="match status" value="1"/>
</dbReference>
<organism evidence="2 3">
    <name type="scientific">Cucumis melo var. makuwa</name>
    <name type="common">Oriental melon</name>
    <dbReference type="NCBI Taxonomy" id="1194695"/>
    <lineage>
        <taxon>Eukaryota</taxon>
        <taxon>Viridiplantae</taxon>
        <taxon>Streptophyta</taxon>
        <taxon>Embryophyta</taxon>
        <taxon>Tracheophyta</taxon>
        <taxon>Spermatophyta</taxon>
        <taxon>Magnoliopsida</taxon>
        <taxon>eudicotyledons</taxon>
        <taxon>Gunneridae</taxon>
        <taxon>Pentapetalae</taxon>
        <taxon>rosids</taxon>
        <taxon>fabids</taxon>
        <taxon>Cucurbitales</taxon>
        <taxon>Cucurbitaceae</taxon>
        <taxon>Benincaseae</taxon>
        <taxon>Cucumis</taxon>
    </lineage>
</organism>
<proteinExistence type="predicted"/>
<dbReference type="PANTHER" id="PTHR12203">
    <property type="entry name" value="KDEL LYS-ASP-GLU-LEU CONTAINING - RELATED"/>
    <property type="match status" value="1"/>
</dbReference>
<feature type="domain" description="Glycosyl transferase CAP10" evidence="1">
    <location>
        <begin position="1"/>
        <end position="52"/>
    </location>
</feature>
<evidence type="ECO:0000259" key="1">
    <source>
        <dbReference type="Pfam" id="PF05686"/>
    </source>
</evidence>
<dbReference type="Proteomes" id="UP000321393">
    <property type="component" value="Unassembled WGS sequence"/>
</dbReference>
<dbReference type="STRING" id="1194695.A0A5A7THF8"/>